<dbReference type="GO" id="GO:0030983">
    <property type="term" value="F:mismatched DNA binding"/>
    <property type="evidence" value="ECO:0007669"/>
    <property type="project" value="TreeGrafter"/>
</dbReference>
<dbReference type="InterPro" id="IPR032566">
    <property type="entry name" value="Znf-C2HE"/>
</dbReference>
<keyword evidence="4" id="KW-1185">Reference proteome</keyword>
<evidence type="ECO:0000256" key="1">
    <source>
        <dbReference type="SAM" id="MobiDB-lite"/>
    </source>
</evidence>
<name>A0A4S4LPF1_9AGAM</name>
<dbReference type="Pfam" id="PF11969">
    <property type="entry name" value="DcpS_C"/>
    <property type="match status" value="1"/>
</dbReference>
<evidence type="ECO:0000313" key="4">
    <source>
        <dbReference type="Proteomes" id="UP000310158"/>
    </source>
</evidence>
<gene>
    <name evidence="3" type="ORF">EW146_g6780</name>
</gene>
<sequence>MPQRFNILRAYAKKQHPPNIPSAIYFSHTETTLTIFDAFPKSFFHFLILPRRTSSVSIFDLANLPTLLRKDKFKARETLLGLNSESLRLRAKIEEEMQVRFGFKWDVWIGFHAVPSMEHIHLHVISADLCGKAMRTKKHYNSFSPKSGFFIPLADVLSLFDAAPSYYDTMSEFKKSQYEPKLKEDFVCFHCDLPQRNFPILKAHLLSEFQQLRKQAQRQQERAVDSTGIQGPNKRKREGEDDTSSMSQGPQAKKCQLDEDRPRESQNSIMDLD</sequence>
<dbReference type="GO" id="GO:0005634">
    <property type="term" value="C:nucleus"/>
    <property type="evidence" value="ECO:0007669"/>
    <property type="project" value="TreeGrafter"/>
</dbReference>
<dbReference type="Pfam" id="PF16278">
    <property type="entry name" value="zf-C2HE"/>
    <property type="match status" value="1"/>
</dbReference>
<organism evidence="3 4">
    <name type="scientific">Bondarzewia mesenterica</name>
    <dbReference type="NCBI Taxonomy" id="1095465"/>
    <lineage>
        <taxon>Eukaryota</taxon>
        <taxon>Fungi</taxon>
        <taxon>Dikarya</taxon>
        <taxon>Basidiomycota</taxon>
        <taxon>Agaricomycotina</taxon>
        <taxon>Agaricomycetes</taxon>
        <taxon>Russulales</taxon>
        <taxon>Bondarzewiaceae</taxon>
        <taxon>Bondarzewia</taxon>
    </lineage>
</organism>
<dbReference type="SUPFAM" id="SSF54197">
    <property type="entry name" value="HIT-like"/>
    <property type="match status" value="1"/>
</dbReference>
<proteinExistence type="predicted"/>
<dbReference type="Gene3D" id="3.30.428.10">
    <property type="entry name" value="HIT-like"/>
    <property type="match status" value="1"/>
</dbReference>
<feature type="region of interest" description="Disordered" evidence="1">
    <location>
        <begin position="216"/>
        <end position="273"/>
    </location>
</feature>
<feature type="compositionally biased region" description="Basic and acidic residues" evidence="1">
    <location>
        <begin position="255"/>
        <end position="264"/>
    </location>
</feature>
<dbReference type="PANTHER" id="PTHR12486">
    <property type="entry name" value="APRATAXIN-RELATED"/>
    <property type="match status" value="1"/>
</dbReference>
<dbReference type="OrthoDB" id="3512845at2759"/>
<feature type="domain" description="Aprataxin C2HE/C2H2/C2HC zinc finger" evidence="2">
    <location>
        <begin position="147"/>
        <end position="211"/>
    </location>
</feature>
<evidence type="ECO:0000259" key="2">
    <source>
        <dbReference type="Pfam" id="PF16278"/>
    </source>
</evidence>
<reference evidence="3 4" key="1">
    <citation type="submission" date="2019-02" db="EMBL/GenBank/DDBJ databases">
        <title>Genome sequencing of the rare red list fungi Bondarzewia mesenterica.</title>
        <authorList>
            <person name="Buettner E."/>
            <person name="Kellner H."/>
        </authorList>
    </citation>
    <scope>NUCLEOTIDE SEQUENCE [LARGE SCALE GENOMIC DNA]</scope>
    <source>
        <strain evidence="3 4">DSM 108281</strain>
    </source>
</reference>
<dbReference type="GO" id="GO:0033699">
    <property type="term" value="F:DNA 5'-adenosine monophosphate hydrolase activity"/>
    <property type="evidence" value="ECO:0007669"/>
    <property type="project" value="TreeGrafter"/>
</dbReference>
<accession>A0A4S4LPF1</accession>
<dbReference type="AlphaFoldDB" id="A0A4S4LPF1"/>
<protein>
    <recommendedName>
        <fullName evidence="2">Aprataxin C2HE/C2H2/C2HC zinc finger domain-containing protein</fullName>
    </recommendedName>
</protein>
<evidence type="ECO:0000313" key="3">
    <source>
        <dbReference type="EMBL" id="THH13438.1"/>
    </source>
</evidence>
<dbReference type="InterPro" id="IPR036265">
    <property type="entry name" value="HIT-like_sf"/>
</dbReference>
<comment type="caution">
    <text evidence="3">The sequence shown here is derived from an EMBL/GenBank/DDBJ whole genome shotgun (WGS) entry which is preliminary data.</text>
</comment>
<dbReference type="PANTHER" id="PTHR12486:SF4">
    <property type="entry name" value="APRATAXIN"/>
    <property type="match status" value="1"/>
</dbReference>
<dbReference type="GO" id="GO:0000012">
    <property type="term" value="P:single strand break repair"/>
    <property type="evidence" value="ECO:0007669"/>
    <property type="project" value="TreeGrafter"/>
</dbReference>
<dbReference type="Proteomes" id="UP000310158">
    <property type="component" value="Unassembled WGS sequence"/>
</dbReference>
<dbReference type="GO" id="GO:1990165">
    <property type="term" value="F:single-strand break-containing DNA binding"/>
    <property type="evidence" value="ECO:0007669"/>
    <property type="project" value="TreeGrafter"/>
</dbReference>
<dbReference type="GO" id="GO:0003725">
    <property type="term" value="F:double-stranded RNA binding"/>
    <property type="evidence" value="ECO:0007669"/>
    <property type="project" value="TreeGrafter"/>
</dbReference>
<dbReference type="GO" id="GO:0003697">
    <property type="term" value="F:single-stranded DNA binding"/>
    <property type="evidence" value="ECO:0007669"/>
    <property type="project" value="TreeGrafter"/>
</dbReference>
<dbReference type="EMBL" id="SGPL01000354">
    <property type="protein sequence ID" value="THH13438.1"/>
    <property type="molecule type" value="Genomic_DNA"/>
</dbReference>